<comment type="similarity">
    <text evidence="2 7">Belongs to the group II decarboxylase family.</text>
</comment>
<dbReference type="SUPFAM" id="SSF53383">
    <property type="entry name" value="PLP-dependent transferases"/>
    <property type="match status" value="1"/>
</dbReference>
<name>A0A4Q1K470_9FLAO</name>
<dbReference type="PANTHER" id="PTHR46101:SF2">
    <property type="entry name" value="SERINE DECARBOXYLASE"/>
    <property type="match status" value="1"/>
</dbReference>
<evidence type="ECO:0000256" key="5">
    <source>
        <dbReference type="ARBA" id="ARBA00023239"/>
    </source>
</evidence>
<dbReference type="GO" id="GO:0019752">
    <property type="term" value="P:carboxylic acid metabolic process"/>
    <property type="evidence" value="ECO:0007669"/>
    <property type="project" value="InterPro"/>
</dbReference>
<evidence type="ECO:0000256" key="2">
    <source>
        <dbReference type="ARBA" id="ARBA00009533"/>
    </source>
</evidence>
<sequence length="367" mass="41215">MNISTRLSDLLSQVKETTEYFLGYPVAKDFDYSELMPFLQYPMNNLGDPFVKSTYKVDSRQMEREVVHFFADLFRANPENVWGYVTNGGSEGNLYGLYVARELYPNAMVYFSESTHYSIQKNVTLLNMEYVIIRSQENGEIDYSDLKEAIRYNRHRPVVVVANVGTTMTEAKDNIGFVKQMMGDMAIEKHYIHADAALAGGFAPFVNPRPSFDFEDGCDSISVSGHKFIGSPMPSGVVVVKKDNRDRVAKKIAYIGSSDATITGSRNGHSPLFLWYAIKKLGVEGFAKRTAHSLQMAAYTEQKLKEVGVKAWRNPNAITVIFPSPSEEVCGKWQLATEKGMSHIICMPNVSMSQIDAFVEDVIHSNK</sequence>
<organism evidence="8 9">
    <name type="scientific">Flavobacterium amnicola</name>
    <dbReference type="NCBI Taxonomy" id="2506422"/>
    <lineage>
        <taxon>Bacteria</taxon>
        <taxon>Pseudomonadati</taxon>
        <taxon>Bacteroidota</taxon>
        <taxon>Flavobacteriia</taxon>
        <taxon>Flavobacteriales</taxon>
        <taxon>Flavobacteriaceae</taxon>
        <taxon>Flavobacterium</taxon>
    </lineage>
</organism>
<proteinExistence type="inferred from homology"/>
<dbReference type="EMBL" id="SBKO01000001">
    <property type="protein sequence ID" value="RXR20508.1"/>
    <property type="molecule type" value="Genomic_DNA"/>
</dbReference>
<dbReference type="NCBIfam" id="NF002748">
    <property type="entry name" value="PRK02769.1"/>
    <property type="match status" value="1"/>
</dbReference>
<dbReference type="GO" id="GO:0004398">
    <property type="term" value="F:histidine decarboxylase activity"/>
    <property type="evidence" value="ECO:0007669"/>
    <property type="project" value="UniProtKB-EC"/>
</dbReference>
<keyword evidence="4 6" id="KW-0663">Pyridoxal phosphate</keyword>
<evidence type="ECO:0000313" key="8">
    <source>
        <dbReference type="EMBL" id="RXR20508.1"/>
    </source>
</evidence>
<dbReference type="Proteomes" id="UP000290283">
    <property type="component" value="Unassembled WGS sequence"/>
</dbReference>
<dbReference type="InterPro" id="IPR051151">
    <property type="entry name" value="Group_II_Decarboxylase"/>
</dbReference>
<accession>A0A4Q1K470</accession>
<dbReference type="Pfam" id="PF00282">
    <property type="entry name" value="Pyridoxal_deC"/>
    <property type="match status" value="1"/>
</dbReference>
<dbReference type="InterPro" id="IPR015424">
    <property type="entry name" value="PyrdxlP-dep_Trfase"/>
</dbReference>
<dbReference type="PANTHER" id="PTHR46101">
    <property type="match status" value="1"/>
</dbReference>
<dbReference type="EC" id="4.1.1.22" evidence="8"/>
<dbReference type="OrthoDB" id="9803665at2"/>
<comment type="cofactor">
    <cofactor evidence="1 6 7">
        <name>pyridoxal 5'-phosphate</name>
        <dbReference type="ChEBI" id="CHEBI:597326"/>
    </cofactor>
</comment>
<evidence type="ECO:0000256" key="3">
    <source>
        <dbReference type="ARBA" id="ARBA00022793"/>
    </source>
</evidence>
<protein>
    <submittedName>
        <fullName evidence="8">Histidine decarboxylase</fullName>
        <ecNumber evidence="8">4.1.1.22</ecNumber>
    </submittedName>
</protein>
<evidence type="ECO:0000256" key="7">
    <source>
        <dbReference type="RuleBase" id="RU000382"/>
    </source>
</evidence>
<keyword evidence="5 7" id="KW-0456">Lyase</keyword>
<evidence type="ECO:0000313" key="9">
    <source>
        <dbReference type="Proteomes" id="UP000290283"/>
    </source>
</evidence>
<keyword evidence="9" id="KW-1185">Reference proteome</keyword>
<gene>
    <name evidence="8" type="ORF">EQG63_00835</name>
</gene>
<feature type="modified residue" description="N6-(pyridoxal phosphate)lysine" evidence="6">
    <location>
        <position position="227"/>
    </location>
</feature>
<keyword evidence="3" id="KW-0210">Decarboxylase</keyword>
<dbReference type="AlphaFoldDB" id="A0A4Q1K470"/>
<evidence type="ECO:0000256" key="4">
    <source>
        <dbReference type="ARBA" id="ARBA00022898"/>
    </source>
</evidence>
<evidence type="ECO:0000256" key="6">
    <source>
        <dbReference type="PIRSR" id="PIRSR602129-50"/>
    </source>
</evidence>
<dbReference type="RefSeq" id="WP_129433339.1">
    <property type="nucleotide sequence ID" value="NZ_SBKO01000001.1"/>
</dbReference>
<dbReference type="Gene3D" id="3.40.640.10">
    <property type="entry name" value="Type I PLP-dependent aspartate aminotransferase-like (Major domain)"/>
    <property type="match status" value="1"/>
</dbReference>
<reference evidence="9" key="1">
    <citation type="submission" date="2019-01" db="EMBL/GenBank/DDBJ databases">
        <title>Cytophagaceae bacterium strain CAR-16.</title>
        <authorList>
            <person name="Chen W.-M."/>
        </authorList>
    </citation>
    <scope>NUCLEOTIDE SEQUENCE [LARGE SCALE GENOMIC DNA]</scope>
    <source>
        <strain evidence="9">LLJ-11</strain>
    </source>
</reference>
<dbReference type="GO" id="GO:0030170">
    <property type="term" value="F:pyridoxal phosphate binding"/>
    <property type="evidence" value="ECO:0007669"/>
    <property type="project" value="InterPro"/>
</dbReference>
<dbReference type="InterPro" id="IPR002129">
    <property type="entry name" value="PyrdxlP-dep_de-COase"/>
</dbReference>
<evidence type="ECO:0000256" key="1">
    <source>
        <dbReference type="ARBA" id="ARBA00001933"/>
    </source>
</evidence>
<comment type="caution">
    <text evidence="8">The sequence shown here is derived from an EMBL/GenBank/DDBJ whole genome shotgun (WGS) entry which is preliminary data.</text>
</comment>
<dbReference type="InterPro" id="IPR015421">
    <property type="entry name" value="PyrdxlP-dep_Trfase_major"/>
</dbReference>